<keyword evidence="7 8" id="KW-0472">Membrane</keyword>
<feature type="transmembrane region" description="Helical" evidence="8">
    <location>
        <begin position="104"/>
        <end position="134"/>
    </location>
</feature>
<feature type="transmembrane region" description="Helical" evidence="8">
    <location>
        <begin position="154"/>
        <end position="175"/>
    </location>
</feature>
<dbReference type="EMBL" id="GCKF01029233">
    <property type="protein sequence ID" value="JAG98009.1"/>
    <property type="molecule type" value="Transcribed_RNA"/>
</dbReference>
<evidence type="ECO:0000256" key="7">
    <source>
        <dbReference type="ARBA" id="ARBA00023136"/>
    </source>
</evidence>
<feature type="domain" description="Casparian strip membrane protein" evidence="9">
    <location>
        <begin position="33"/>
        <end position="161"/>
    </location>
</feature>
<keyword evidence="6 8" id="KW-1133">Transmembrane helix</keyword>
<dbReference type="GO" id="GO:0005886">
    <property type="term" value="C:plasma membrane"/>
    <property type="evidence" value="ECO:0007669"/>
    <property type="project" value="UniProtKB-SubCell"/>
</dbReference>
<dbReference type="PANTHER" id="PTHR32021:SF1">
    <property type="entry name" value="CASP-LIKE PROTEIN 5A1"/>
    <property type="match status" value="1"/>
</dbReference>
<evidence type="ECO:0000256" key="6">
    <source>
        <dbReference type="ARBA" id="ARBA00022989"/>
    </source>
</evidence>
<evidence type="ECO:0000256" key="5">
    <source>
        <dbReference type="ARBA" id="ARBA00022692"/>
    </source>
</evidence>
<evidence type="ECO:0000313" key="10">
    <source>
        <dbReference type="EMBL" id="JAG98009.1"/>
    </source>
</evidence>
<evidence type="ECO:0000256" key="3">
    <source>
        <dbReference type="ARBA" id="ARBA00011489"/>
    </source>
</evidence>
<name>A0A0D6R5C8_ARACU</name>
<comment type="subunit">
    <text evidence="3 8">Homodimer and heterodimers.</text>
</comment>
<evidence type="ECO:0000256" key="1">
    <source>
        <dbReference type="ARBA" id="ARBA00004651"/>
    </source>
</evidence>
<dbReference type="AlphaFoldDB" id="A0A0D6R5C8"/>
<reference evidence="10" key="1">
    <citation type="submission" date="2015-03" db="EMBL/GenBank/DDBJ databases">
        <title>A transcriptome of Araucaria cunninghamii, an australian fine timber species.</title>
        <authorList>
            <person name="Jing Yi C.J.Y."/>
            <person name="Yin San L.Y.S."/>
            <person name="Abdul Karim S.S."/>
            <person name="Wan Azmi N.N."/>
            <person name="Hercus R.R."/>
            <person name="Croft L.L."/>
        </authorList>
    </citation>
    <scope>NUCLEOTIDE SEQUENCE</scope>
    <source>
        <strain evidence="10">MI0301</strain>
        <tissue evidence="10">Leaf</tissue>
    </source>
</reference>
<comment type="subcellular location">
    <subcellularLocation>
        <location evidence="1 8">Cell membrane</location>
        <topology evidence="1 8">Multi-pass membrane protein</topology>
    </subcellularLocation>
</comment>
<feature type="transmembrane region" description="Helical" evidence="8">
    <location>
        <begin position="66"/>
        <end position="92"/>
    </location>
</feature>
<protein>
    <recommendedName>
        <fullName evidence="8">CASP-like protein</fullName>
    </recommendedName>
</protein>
<accession>A0A0D6R5C8</accession>
<evidence type="ECO:0000256" key="8">
    <source>
        <dbReference type="RuleBase" id="RU361233"/>
    </source>
</evidence>
<dbReference type="Pfam" id="PF04535">
    <property type="entry name" value="CASP_dom"/>
    <property type="match status" value="1"/>
</dbReference>
<feature type="transmembrane region" description="Helical" evidence="8">
    <location>
        <begin position="35"/>
        <end position="60"/>
    </location>
</feature>
<keyword evidence="5 8" id="KW-0812">Transmembrane</keyword>
<evidence type="ECO:0000256" key="4">
    <source>
        <dbReference type="ARBA" id="ARBA00022475"/>
    </source>
</evidence>
<proteinExistence type="inferred from homology"/>
<dbReference type="PANTHER" id="PTHR32021">
    <property type="entry name" value="CASP-LIKE PROTEIN 5B3"/>
    <property type="match status" value="1"/>
</dbReference>
<comment type="similarity">
    <text evidence="2 8">Belongs to the Casparian strip membrane proteins (CASP) family.</text>
</comment>
<evidence type="ECO:0000259" key="9">
    <source>
        <dbReference type="Pfam" id="PF04535"/>
    </source>
</evidence>
<dbReference type="InterPro" id="IPR006702">
    <property type="entry name" value="CASP_dom"/>
</dbReference>
<dbReference type="InterPro" id="IPR045009">
    <property type="entry name" value="CASPL-5"/>
</dbReference>
<evidence type="ECO:0000256" key="2">
    <source>
        <dbReference type="ARBA" id="ARBA00007651"/>
    </source>
</evidence>
<sequence>MNASHPAVHPVGVPPALGGTAPPRMRMKDFQGMPGTLGGFLLRLAQFCFALVSFTVMVSISEFSSVTAFCYLVAATVLQCLWSLVLAVIDGYALLVKRSLRNSLLVSLFVVGDAVTATLTFAAACASAGITVLIGNDYQMCNVNPCARYEAATAMAFLSSFMVSVSFFLTFWLLATR</sequence>
<keyword evidence="4 8" id="KW-1003">Cell membrane</keyword>
<organism evidence="10">
    <name type="scientific">Araucaria cunninghamii</name>
    <name type="common">Hoop pine</name>
    <name type="synonym">Moreton Bay pine</name>
    <dbReference type="NCBI Taxonomy" id="56994"/>
    <lineage>
        <taxon>Eukaryota</taxon>
        <taxon>Viridiplantae</taxon>
        <taxon>Streptophyta</taxon>
        <taxon>Embryophyta</taxon>
        <taxon>Tracheophyta</taxon>
        <taxon>Spermatophyta</taxon>
        <taxon>Pinopsida</taxon>
        <taxon>Pinidae</taxon>
        <taxon>Conifers II</taxon>
        <taxon>Araucariales</taxon>
        <taxon>Araucariaceae</taxon>
        <taxon>Araucaria</taxon>
    </lineage>
</organism>